<evidence type="ECO:0000313" key="1">
    <source>
        <dbReference type="EMBL" id="ADM41199.1"/>
    </source>
</evidence>
<dbReference type="KEGG" id="etd:ETAF_1080"/>
<sequence length="51" mass="6260">MIFINKFNALRFLHHRDDAILFKYKIFNLESAVPAFIRIVPRDRFYDPPHR</sequence>
<name>A0A0H3DPH8_EDWTF</name>
<dbReference type="HOGENOM" id="CLU_3098320_0_0_6"/>
<organism evidence="1 2">
    <name type="scientific">Edwardsiella tarda (strain FL6-60)</name>
    <dbReference type="NCBI Taxonomy" id="718251"/>
    <lineage>
        <taxon>Bacteria</taxon>
        <taxon>Pseudomonadati</taxon>
        <taxon>Pseudomonadota</taxon>
        <taxon>Gammaproteobacteria</taxon>
        <taxon>Enterobacterales</taxon>
        <taxon>Hafniaceae</taxon>
        <taxon>Edwardsiella</taxon>
    </lineage>
</organism>
<dbReference type="Proteomes" id="UP000002230">
    <property type="component" value="Chromosome"/>
</dbReference>
<reference evidence="2" key="1">
    <citation type="submission" date="2010-08" db="EMBL/GenBank/DDBJ databases">
        <title>Genome comparisons of Edwardsiella bacteria analysed using deep sequencing technology.</title>
        <authorList>
            <person name="van Soest J.J."/>
            <person name="Henkel C.V."/>
            <person name="Jansen H.J."/>
            <person name="van den Hondel C.A.M.J.J."/>
            <person name="Bloemberg G.V."/>
            <person name="Meijer A.H."/>
            <person name="Spaink H.P."/>
        </authorList>
    </citation>
    <scope>NUCLEOTIDE SEQUENCE [LARGE SCALE GENOMIC DNA]</scope>
    <source>
        <strain evidence="2">FL6-60</strain>
    </source>
</reference>
<evidence type="ECO:0000313" key="2">
    <source>
        <dbReference type="Proteomes" id="UP000002230"/>
    </source>
</evidence>
<reference evidence="1 2" key="2">
    <citation type="journal article" date="2011" name="BMC Immunol.">
        <title>Comparison of static immersion and intravenous injection systems for exposure of zebrafish embryos to the natural pathogen Edwardsiella tarda.</title>
        <authorList>
            <person name="van Soest J.J."/>
            <person name="Stockhammer O.W."/>
            <person name="Ordas A."/>
            <person name="Bloemberg G.V."/>
            <person name="Spaink H.P."/>
            <person name="Meijer A.H."/>
        </authorList>
    </citation>
    <scope>NUCLEOTIDE SEQUENCE [LARGE SCALE GENOMIC DNA]</scope>
    <source>
        <strain evidence="1 2">FL6-60</strain>
    </source>
</reference>
<keyword evidence="2" id="KW-1185">Reference proteome</keyword>
<protein>
    <submittedName>
        <fullName evidence="1">Uncharacterized protein</fullName>
    </submittedName>
</protein>
<dbReference type="PATRIC" id="fig|718251.5.peg.1111"/>
<dbReference type="AlphaFoldDB" id="A0A0H3DPH8"/>
<dbReference type="EMBL" id="CP002154">
    <property type="protein sequence ID" value="ADM41199.1"/>
    <property type="molecule type" value="Genomic_DNA"/>
</dbReference>
<proteinExistence type="predicted"/>
<gene>
    <name evidence="1" type="ordered locus">ETAF_1080</name>
</gene>
<accession>A0A0H3DPH8</accession>